<organism evidence="2 3">
    <name type="scientific">Trypanosoma rangeli SC58</name>
    <dbReference type="NCBI Taxonomy" id="429131"/>
    <lineage>
        <taxon>Eukaryota</taxon>
        <taxon>Discoba</taxon>
        <taxon>Euglenozoa</taxon>
        <taxon>Kinetoplastea</taxon>
        <taxon>Metakinetoplastina</taxon>
        <taxon>Trypanosomatida</taxon>
        <taxon>Trypanosomatidae</taxon>
        <taxon>Trypanosoma</taxon>
        <taxon>Herpetosoma</taxon>
    </lineage>
</organism>
<keyword evidence="1" id="KW-1133">Transmembrane helix</keyword>
<feature type="transmembrane region" description="Helical" evidence="1">
    <location>
        <begin position="81"/>
        <end position="104"/>
    </location>
</feature>
<name>A0A061IZB2_TRYRA</name>
<dbReference type="OrthoDB" id="241368at2759"/>
<feature type="transmembrane region" description="Helical" evidence="1">
    <location>
        <begin position="12"/>
        <end position="37"/>
    </location>
</feature>
<reference evidence="2 3" key="1">
    <citation type="submission" date="2013-07" db="EMBL/GenBank/DDBJ databases">
        <authorList>
            <person name="Stoco P.H."/>
            <person name="Wagner G."/>
            <person name="Gerber A."/>
            <person name="Zaha A."/>
            <person name="Thompson C."/>
            <person name="Bartholomeu D.C."/>
            <person name="Luckemeyer D.D."/>
            <person name="Bahia D."/>
            <person name="Loreto E."/>
            <person name="Prestes E.B."/>
            <person name="Lima F.M."/>
            <person name="Rodrigues-Luiz G."/>
            <person name="Vallejo G.A."/>
            <person name="Filho J.F."/>
            <person name="Monteiro K.M."/>
            <person name="Tyler K.M."/>
            <person name="de Almeida L.G."/>
            <person name="Ortiz M.F."/>
            <person name="Siervo M.A."/>
            <person name="de Moraes M.H."/>
            <person name="Cunha O.L."/>
            <person name="Mendonca-Neto R."/>
            <person name="Silva R."/>
            <person name="Teixeira S.M."/>
            <person name="Murta S.M."/>
            <person name="Sincero T.C."/>
            <person name="Mendes T.A."/>
            <person name="Urmenyi T.P."/>
            <person name="Silva V.G."/>
            <person name="da Rocha W.D."/>
            <person name="Andersson B."/>
            <person name="Romanha A.J."/>
            <person name="Steindel M."/>
            <person name="de Vasconcelos A.T."/>
            <person name="Grisard E.C."/>
        </authorList>
    </citation>
    <scope>NUCLEOTIDE SEQUENCE [LARGE SCALE GENOMIC DNA]</scope>
    <source>
        <strain evidence="2 3">SC58</strain>
    </source>
</reference>
<feature type="transmembrane region" description="Helical" evidence="1">
    <location>
        <begin position="49"/>
        <end position="75"/>
    </location>
</feature>
<proteinExistence type="predicted"/>
<keyword evidence="1" id="KW-0472">Membrane</keyword>
<accession>A0A061IZB2</accession>
<gene>
    <name evidence="2" type="ORF">TRSC58_05126</name>
</gene>
<dbReference type="AlphaFoldDB" id="A0A061IZB2"/>
<evidence type="ECO:0000313" key="3">
    <source>
        <dbReference type="Proteomes" id="UP000031737"/>
    </source>
</evidence>
<keyword evidence="1" id="KW-0812">Transmembrane</keyword>
<evidence type="ECO:0000313" key="2">
    <source>
        <dbReference type="EMBL" id="ESL07191.1"/>
    </source>
</evidence>
<dbReference type="VEuPathDB" id="TriTrypDB:TRSC58_05126"/>
<comment type="caution">
    <text evidence="2">The sequence shown here is derived from an EMBL/GenBank/DDBJ whole genome shotgun (WGS) entry which is preliminary data.</text>
</comment>
<protein>
    <submittedName>
        <fullName evidence="2">Uncharacterized protein</fullName>
    </submittedName>
</protein>
<dbReference type="EMBL" id="AUPL01005126">
    <property type="protein sequence ID" value="ESL07191.1"/>
    <property type="molecule type" value="Genomic_DNA"/>
</dbReference>
<evidence type="ECO:0000256" key="1">
    <source>
        <dbReference type="SAM" id="Phobius"/>
    </source>
</evidence>
<dbReference type="Proteomes" id="UP000031737">
    <property type="component" value="Unassembled WGS sequence"/>
</dbReference>
<keyword evidence="3" id="KW-1185">Reference proteome</keyword>
<sequence>MSSTNVAATNSTAVNVALSATVVYGLLLFTGSFIFFMRRGTSSFCGSRVGISVCLLSAFAIMPTVMAMGITGAWICTAYGSLGGAVAFLITPGMLLFFLLFAWCAAISASIEERDGTLDLGRLHHRSVSPWQHVPD</sequence>